<name>A0AAW2GWC7_9HYME</name>
<evidence type="ECO:0000313" key="1">
    <source>
        <dbReference type="EMBL" id="KAL0131529.1"/>
    </source>
</evidence>
<dbReference type="Proteomes" id="UP001430953">
    <property type="component" value="Unassembled WGS sequence"/>
</dbReference>
<reference evidence="1 2" key="1">
    <citation type="submission" date="2023-03" db="EMBL/GenBank/DDBJ databases">
        <title>High recombination rates correlate with genetic variation in Cardiocondyla obscurior ants.</title>
        <authorList>
            <person name="Errbii M."/>
        </authorList>
    </citation>
    <scope>NUCLEOTIDE SEQUENCE [LARGE SCALE GENOMIC DNA]</scope>
    <source>
        <strain evidence="1">Alpha-2009</strain>
        <tissue evidence="1">Whole body</tissue>
    </source>
</reference>
<evidence type="ECO:0000313" key="2">
    <source>
        <dbReference type="Proteomes" id="UP001430953"/>
    </source>
</evidence>
<organism evidence="1 2">
    <name type="scientific">Cardiocondyla obscurior</name>
    <dbReference type="NCBI Taxonomy" id="286306"/>
    <lineage>
        <taxon>Eukaryota</taxon>
        <taxon>Metazoa</taxon>
        <taxon>Ecdysozoa</taxon>
        <taxon>Arthropoda</taxon>
        <taxon>Hexapoda</taxon>
        <taxon>Insecta</taxon>
        <taxon>Pterygota</taxon>
        <taxon>Neoptera</taxon>
        <taxon>Endopterygota</taxon>
        <taxon>Hymenoptera</taxon>
        <taxon>Apocrita</taxon>
        <taxon>Aculeata</taxon>
        <taxon>Formicoidea</taxon>
        <taxon>Formicidae</taxon>
        <taxon>Myrmicinae</taxon>
        <taxon>Cardiocondyla</taxon>
    </lineage>
</organism>
<dbReference type="AlphaFoldDB" id="A0AAW2GWC7"/>
<keyword evidence="2" id="KW-1185">Reference proteome</keyword>
<accession>A0AAW2GWC7</accession>
<proteinExistence type="predicted"/>
<sequence length="158" mass="18334">MFLHLRYSQSQKSVKDRRARINLRRLSVQLSPGDIIVRTRPFIRALNSYFDLRVLEQSGYIECCLVDKFPVVVESICKRLTRLLLNYTTKKLIIKKKNNLNKLNGRSSPDWRCNNENRLRNAGISLSSAVENPADYGIKWFRCNRYGSTSSGHCLLPQ</sequence>
<gene>
    <name evidence="1" type="ORF">PUN28_002813</name>
</gene>
<dbReference type="EMBL" id="JADYXP020000002">
    <property type="protein sequence ID" value="KAL0131529.1"/>
    <property type="molecule type" value="Genomic_DNA"/>
</dbReference>
<protein>
    <submittedName>
        <fullName evidence="1">Uncharacterized protein</fullName>
    </submittedName>
</protein>
<comment type="caution">
    <text evidence="1">The sequence shown here is derived from an EMBL/GenBank/DDBJ whole genome shotgun (WGS) entry which is preliminary data.</text>
</comment>